<dbReference type="Gene3D" id="1.10.150.50">
    <property type="entry name" value="Transcription Factor, Ets-1"/>
    <property type="match status" value="1"/>
</dbReference>
<evidence type="ECO:0000313" key="2">
    <source>
        <dbReference type="EnsemblProtists" id="PYU1_T004403"/>
    </source>
</evidence>
<evidence type="ECO:0000313" key="3">
    <source>
        <dbReference type="Proteomes" id="UP000019132"/>
    </source>
</evidence>
<dbReference type="SMART" id="SM00454">
    <property type="entry name" value="SAM"/>
    <property type="match status" value="1"/>
</dbReference>
<sequence>MTPERVAAFIDSLELGSEYGAAFLQQRIDGAMLQQATHGDLEELGVSLRLHRVRILDAITSADQG</sequence>
<dbReference type="PROSITE" id="PS50105">
    <property type="entry name" value="SAM_DOMAIN"/>
    <property type="match status" value="1"/>
</dbReference>
<dbReference type="Proteomes" id="UP000019132">
    <property type="component" value="Unassembled WGS sequence"/>
</dbReference>
<reference evidence="3" key="2">
    <citation type="submission" date="2010-04" db="EMBL/GenBank/DDBJ databases">
        <authorList>
            <person name="Buell R."/>
            <person name="Hamilton J."/>
            <person name="Hostetler J."/>
        </authorList>
    </citation>
    <scope>NUCLEOTIDE SEQUENCE [LARGE SCALE GENOMIC DNA]</scope>
    <source>
        <strain evidence="3">DAOM:BR144</strain>
    </source>
</reference>
<evidence type="ECO:0000259" key="1">
    <source>
        <dbReference type="PROSITE" id="PS50105"/>
    </source>
</evidence>
<dbReference type="EMBL" id="GL376631">
    <property type="status" value="NOT_ANNOTATED_CDS"/>
    <property type="molecule type" value="Genomic_DNA"/>
</dbReference>
<dbReference type="InParanoid" id="K3WHG1"/>
<dbReference type="InterPro" id="IPR013761">
    <property type="entry name" value="SAM/pointed_sf"/>
</dbReference>
<reference evidence="2" key="3">
    <citation type="submission" date="2015-02" db="UniProtKB">
        <authorList>
            <consortium name="EnsemblProtists"/>
        </authorList>
    </citation>
    <scope>IDENTIFICATION</scope>
    <source>
        <strain evidence="2">DAOM BR144</strain>
    </source>
</reference>
<dbReference type="VEuPathDB" id="FungiDB:PYU1_G004393"/>
<reference evidence="3" key="1">
    <citation type="journal article" date="2010" name="Genome Biol.">
        <title>Genome sequence of the necrotrophic plant pathogen Pythium ultimum reveals original pathogenicity mechanisms and effector repertoire.</title>
        <authorList>
            <person name="Levesque C.A."/>
            <person name="Brouwer H."/>
            <person name="Cano L."/>
            <person name="Hamilton J.P."/>
            <person name="Holt C."/>
            <person name="Huitema E."/>
            <person name="Raffaele S."/>
            <person name="Robideau G.P."/>
            <person name="Thines M."/>
            <person name="Win J."/>
            <person name="Zerillo M.M."/>
            <person name="Beakes G.W."/>
            <person name="Boore J.L."/>
            <person name="Busam D."/>
            <person name="Dumas B."/>
            <person name="Ferriera S."/>
            <person name="Fuerstenberg S.I."/>
            <person name="Gachon C.M."/>
            <person name="Gaulin E."/>
            <person name="Govers F."/>
            <person name="Grenville-Briggs L."/>
            <person name="Horner N."/>
            <person name="Hostetler J."/>
            <person name="Jiang R.H."/>
            <person name="Johnson J."/>
            <person name="Krajaejun T."/>
            <person name="Lin H."/>
            <person name="Meijer H.J."/>
            <person name="Moore B."/>
            <person name="Morris P."/>
            <person name="Phuntmart V."/>
            <person name="Puiu D."/>
            <person name="Shetty J."/>
            <person name="Stajich J.E."/>
            <person name="Tripathy S."/>
            <person name="Wawra S."/>
            <person name="van West P."/>
            <person name="Whitty B.R."/>
            <person name="Coutinho P.M."/>
            <person name="Henrissat B."/>
            <person name="Martin F."/>
            <person name="Thomas P.D."/>
            <person name="Tyler B.M."/>
            <person name="De Vries R.P."/>
            <person name="Kamoun S."/>
            <person name="Yandell M."/>
            <person name="Tisserat N."/>
            <person name="Buell C.R."/>
        </authorList>
    </citation>
    <scope>NUCLEOTIDE SEQUENCE</scope>
    <source>
        <strain evidence="3">DAOM:BR144</strain>
    </source>
</reference>
<accession>K3WHG1</accession>
<protein>
    <recommendedName>
        <fullName evidence="1">SAM domain-containing protein</fullName>
    </recommendedName>
</protein>
<feature type="domain" description="SAM" evidence="1">
    <location>
        <begin position="1"/>
        <end position="65"/>
    </location>
</feature>
<organism evidence="2 3">
    <name type="scientific">Globisporangium ultimum (strain ATCC 200006 / CBS 805.95 / DAOM BR144)</name>
    <name type="common">Pythium ultimum</name>
    <dbReference type="NCBI Taxonomy" id="431595"/>
    <lineage>
        <taxon>Eukaryota</taxon>
        <taxon>Sar</taxon>
        <taxon>Stramenopiles</taxon>
        <taxon>Oomycota</taxon>
        <taxon>Peronosporomycetes</taxon>
        <taxon>Pythiales</taxon>
        <taxon>Pythiaceae</taxon>
        <taxon>Globisporangium</taxon>
    </lineage>
</organism>
<dbReference type="InterPro" id="IPR001660">
    <property type="entry name" value="SAM"/>
</dbReference>
<dbReference type="Pfam" id="PF00536">
    <property type="entry name" value="SAM_1"/>
    <property type="match status" value="1"/>
</dbReference>
<dbReference type="CDD" id="cd09487">
    <property type="entry name" value="SAM_superfamily"/>
    <property type="match status" value="1"/>
</dbReference>
<dbReference type="SUPFAM" id="SSF47769">
    <property type="entry name" value="SAM/Pointed domain"/>
    <property type="match status" value="1"/>
</dbReference>
<dbReference type="HOGENOM" id="CLU_2854591_0_0_1"/>
<proteinExistence type="predicted"/>
<dbReference type="EnsemblProtists" id="PYU1_T004403">
    <property type="protein sequence ID" value="PYU1_T004403"/>
    <property type="gene ID" value="PYU1_G004393"/>
</dbReference>
<keyword evidence="3" id="KW-1185">Reference proteome</keyword>
<dbReference type="AlphaFoldDB" id="K3WHG1"/>
<name>K3WHG1_GLOUD</name>